<accession>A0ABQ4ZLB9</accession>
<proteinExistence type="predicted"/>
<evidence type="ECO:0000256" key="1">
    <source>
        <dbReference type="SAM" id="MobiDB-lite"/>
    </source>
</evidence>
<reference evidence="2" key="1">
    <citation type="journal article" date="2022" name="Int. J. Mol. Sci.">
        <title>Draft Genome of Tanacetum Coccineum: Genomic Comparison of Closely Related Tanacetum-Family Plants.</title>
        <authorList>
            <person name="Yamashiro T."/>
            <person name="Shiraishi A."/>
            <person name="Nakayama K."/>
            <person name="Satake H."/>
        </authorList>
    </citation>
    <scope>NUCLEOTIDE SEQUENCE</scope>
</reference>
<evidence type="ECO:0000313" key="3">
    <source>
        <dbReference type="Proteomes" id="UP001151760"/>
    </source>
</evidence>
<feature type="region of interest" description="Disordered" evidence="1">
    <location>
        <begin position="90"/>
        <end position="110"/>
    </location>
</feature>
<gene>
    <name evidence="2" type="ORF">Tco_0772436</name>
</gene>
<protein>
    <submittedName>
        <fullName evidence="2">Uncharacterized protein</fullName>
    </submittedName>
</protein>
<sequence length="110" mass="12645">MQTISVGETDEKIEEIIEEEEDDEDDTTSIIDRHLGEMVFRKPFIDETSLVYDEEKGIIMFEQGDGKITFKMPYTIKTFKQTGLMGLSTDSIPSSAHEENFGHGKTHYYQ</sequence>
<dbReference type="EMBL" id="BQNB010011379">
    <property type="protein sequence ID" value="GJS89800.1"/>
    <property type="molecule type" value="Genomic_DNA"/>
</dbReference>
<dbReference type="Proteomes" id="UP001151760">
    <property type="component" value="Unassembled WGS sequence"/>
</dbReference>
<organism evidence="2 3">
    <name type="scientific">Tanacetum coccineum</name>
    <dbReference type="NCBI Taxonomy" id="301880"/>
    <lineage>
        <taxon>Eukaryota</taxon>
        <taxon>Viridiplantae</taxon>
        <taxon>Streptophyta</taxon>
        <taxon>Embryophyta</taxon>
        <taxon>Tracheophyta</taxon>
        <taxon>Spermatophyta</taxon>
        <taxon>Magnoliopsida</taxon>
        <taxon>eudicotyledons</taxon>
        <taxon>Gunneridae</taxon>
        <taxon>Pentapetalae</taxon>
        <taxon>asterids</taxon>
        <taxon>campanulids</taxon>
        <taxon>Asterales</taxon>
        <taxon>Asteraceae</taxon>
        <taxon>Asteroideae</taxon>
        <taxon>Anthemideae</taxon>
        <taxon>Anthemidinae</taxon>
        <taxon>Tanacetum</taxon>
    </lineage>
</organism>
<name>A0ABQ4ZLB9_9ASTR</name>
<reference evidence="2" key="2">
    <citation type="submission" date="2022-01" db="EMBL/GenBank/DDBJ databases">
        <authorList>
            <person name="Yamashiro T."/>
            <person name="Shiraishi A."/>
            <person name="Satake H."/>
            <person name="Nakayama K."/>
        </authorList>
    </citation>
    <scope>NUCLEOTIDE SEQUENCE</scope>
</reference>
<evidence type="ECO:0000313" key="2">
    <source>
        <dbReference type="EMBL" id="GJS89800.1"/>
    </source>
</evidence>
<comment type="caution">
    <text evidence="2">The sequence shown here is derived from an EMBL/GenBank/DDBJ whole genome shotgun (WGS) entry which is preliminary data.</text>
</comment>
<keyword evidence="3" id="KW-1185">Reference proteome</keyword>